<dbReference type="InterPro" id="IPR003137">
    <property type="entry name" value="PA_domain"/>
</dbReference>
<proteinExistence type="predicted"/>
<evidence type="ECO:0000313" key="5">
    <source>
        <dbReference type="Proteomes" id="UP000198863"/>
    </source>
</evidence>
<protein>
    <submittedName>
        <fullName evidence="4">PA domain-containing protein</fullName>
    </submittedName>
</protein>
<dbReference type="GO" id="GO:0008235">
    <property type="term" value="F:metalloexopeptidase activity"/>
    <property type="evidence" value="ECO:0007669"/>
    <property type="project" value="InterPro"/>
</dbReference>
<dbReference type="Proteomes" id="UP000198863">
    <property type="component" value="Unassembled WGS sequence"/>
</dbReference>
<reference evidence="5" key="1">
    <citation type="submission" date="2016-10" db="EMBL/GenBank/DDBJ databases">
        <authorList>
            <person name="Varghese N."/>
            <person name="Submissions S."/>
        </authorList>
    </citation>
    <scope>NUCLEOTIDE SEQUENCE [LARGE SCALE GENOMIC DNA]</scope>
    <source>
        <strain evidence="5">DSM 44526</strain>
    </source>
</reference>
<dbReference type="InterPro" id="IPR046450">
    <property type="entry name" value="PA_dom_sf"/>
</dbReference>
<dbReference type="Pfam" id="PF02225">
    <property type="entry name" value="PA"/>
    <property type="match status" value="1"/>
</dbReference>
<dbReference type="EMBL" id="FNCF01000001">
    <property type="protein sequence ID" value="SDF51074.1"/>
    <property type="molecule type" value="Genomic_DNA"/>
</dbReference>
<feature type="domain" description="Peptidase M28" evidence="3">
    <location>
        <begin position="212"/>
        <end position="429"/>
    </location>
</feature>
<feature type="region of interest" description="Disordered" evidence="1">
    <location>
        <begin position="438"/>
        <end position="486"/>
    </location>
</feature>
<dbReference type="Gene3D" id="3.50.30.30">
    <property type="match status" value="1"/>
</dbReference>
<sequence>MNADVEKLLRCVTVEGVVEHLEALQGIAEANGGNRASTTPGYAASVDYVRDTLEASGYQVEVSDFTYDEVSYGSELTQLTPTAATYAPDTDYVPVDGTASGTTTAAVVAVDYASTTSGCEAADFAGFSAGSIAVVKRGTCTFGAKAANAVAAGASGVVIANNAPGLLNPTLGGPSTVPVVFATPEVGAALAVDGATATLAVEVITETRTSQNVTAELPGRSDDGVVVVGGHLDSVPEGPGINDNGSGSATILEVAQNLASTRLAHPVRFAFWGAEELGLLGSQAYVDSLTEAELGGIGAYLNFDMLGSPNFANFVYDSDGSTFPAPEGYVTPESAAIEATFREFYDSRGIAYEDTEFDGRSDYQAFADAGIPSGGLFSGAEGTKTADQAARYGGTAGQPYDACYHQACDDLTNVSTVALDQNSDAVAYAVLVTAQAGGGPGQGPGGPGGPGHGGPGHGGPGHGGPGHGGPGHGGPGHGHGHGATSA</sequence>
<feature type="domain" description="PA" evidence="2">
    <location>
        <begin position="104"/>
        <end position="190"/>
    </location>
</feature>
<dbReference type="InterPro" id="IPR045175">
    <property type="entry name" value="M28_fam"/>
</dbReference>
<dbReference type="GO" id="GO:0006508">
    <property type="term" value="P:proteolysis"/>
    <property type="evidence" value="ECO:0007669"/>
    <property type="project" value="InterPro"/>
</dbReference>
<accession>A0A1G7LNY3</accession>
<feature type="compositionally biased region" description="Gly residues" evidence="1">
    <location>
        <begin position="438"/>
        <end position="477"/>
    </location>
</feature>
<gene>
    <name evidence="4" type="ORF">SAMN05660324_0334</name>
</gene>
<dbReference type="PANTHER" id="PTHR12147:SF26">
    <property type="entry name" value="PEPTIDASE M28 DOMAIN-CONTAINING PROTEIN"/>
    <property type="match status" value="1"/>
</dbReference>
<name>A0A1G7LNY3_9ACTN</name>
<dbReference type="PANTHER" id="PTHR12147">
    <property type="entry name" value="METALLOPEPTIDASE M28 FAMILY MEMBER"/>
    <property type="match status" value="1"/>
</dbReference>
<dbReference type="SUPFAM" id="SSF52025">
    <property type="entry name" value="PA domain"/>
    <property type="match status" value="1"/>
</dbReference>
<dbReference type="SUPFAM" id="SSF53187">
    <property type="entry name" value="Zn-dependent exopeptidases"/>
    <property type="match status" value="1"/>
</dbReference>
<dbReference type="InterPro" id="IPR007484">
    <property type="entry name" value="Peptidase_M28"/>
</dbReference>
<dbReference type="Pfam" id="PF04389">
    <property type="entry name" value="Peptidase_M28"/>
    <property type="match status" value="1"/>
</dbReference>
<organism evidence="4 5">
    <name type="scientific">Klenkia brasiliensis</name>
    <dbReference type="NCBI Taxonomy" id="333142"/>
    <lineage>
        <taxon>Bacteria</taxon>
        <taxon>Bacillati</taxon>
        <taxon>Actinomycetota</taxon>
        <taxon>Actinomycetes</taxon>
        <taxon>Geodermatophilales</taxon>
        <taxon>Geodermatophilaceae</taxon>
        <taxon>Klenkia</taxon>
    </lineage>
</organism>
<dbReference type="AlphaFoldDB" id="A0A1G7LNY3"/>
<keyword evidence="5" id="KW-1185">Reference proteome</keyword>
<evidence type="ECO:0000256" key="1">
    <source>
        <dbReference type="SAM" id="MobiDB-lite"/>
    </source>
</evidence>
<evidence type="ECO:0000313" key="4">
    <source>
        <dbReference type="EMBL" id="SDF51074.1"/>
    </source>
</evidence>
<dbReference type="Gene3D" id="3.40.630.10">
    <property type="entry name" value="Zn peptidases"/>
    <property type="match status" value="1"/>
</dbReference>
<evidence type="ECO:0000259" key="2">
    <source>
        <dbReference type="Pfam" id="PF02225"/>
    </source>
</evidence>
<evidence type="ECO:0000259" key="3">
    <source>
        <dbReference type="Pfam" id="PF04389"/>
    </source>
</evidence>